<reference evidence="3" key="1">
    <citation type="journal article" date="2019" name="Int. J. Syst. Evol. Microbiol.">
        <title>The Global Catalogue of Microorganisms (GCM) 10K type strain sequencing project: providing services to taxonomists for standard genome sequencing and annotation.</title>
        <authorList>
            <consortium name="The Broad Institute Genomics Platform"/>
            <consortium name="The Broad Institute Genome Sequencing Center for Infectious Disease"/>
            <person name="Wu L."/>
            <person name="Ma J."/>
        </authorList>
    </citation>
    <scope>NUCLEOTIDE SEQUENCE [LARGE SCALE GENOMIC DNA]</scope>
    <source>
        <strain evidence="3">ZS-22-S1</strain>
    </source>
</reference>
<keyword evidence="1" id="KW-0812">Transmembrane</keyword>
<dbReference type="Proteomes" id="UP001595859">
    <property type="component" value="Unassembled WGS sequence"/>
</dbReference>
<keyword evidence="1" id="KW-0472">Membrane</keyword>
<keyword evidence="3" id="KW-1185">Reference proteome</keyword>
<dbReference type="RefSeq" id="WP_378053520.1">
    <property type="nucleotide sequence ID" value="NZ_JBHSIS010000002.1"/>
</dbReference>
<evidence type="ECO:0000313" key="3">
    <source>
        <dbReference type="Proteomes" id="UP001595859"/>
    </source>
</evidence>
<sequence length="44" mass="4642">MTKYVSSSWPPVPALAAGGVLAAGVVAATVLLLRRRSRVDDHRP</sequence>
<evidence type="ECO:0008006" key="4">
    <source>
        <dbReference type="Google" id="ProtNLM"/>
    </source>
</evidence>
<organism evidence="2 3">
    <name type="scientific">Actinophytocola glycyrrhizae</name>
    <dbReference type="NCBI Taxonomy" id="2044873"/>
    <lineage>
        <taxon>Bacteria</taxon>
        <taxon>Bacillati</taxon>
        <taxon>Actinomycetota</taxon>
        <taxon>Actinomycetes</taxon>
        <taxon>Pseudonocardiales</taxon>
        <taxon>Pseudonocardiaceae</taxon>
    </lineage>
</organism>
<gene>
    <name evidence="2" type="ORF">ACFPCV_01250</name>
</gene>
<protein>
    <recommendedName>
        <fullName evidence="4">LPXTG-motif cell wall-anchored protein</fullName>
    </recommendedName>
</protein>
<proteinExistence type="predicted"/>
<evidence type="ECO:0000256" key="1">
    <source>
        <dbReference type="SAM" id="Phobius"/>
    </source>
</evidence>
<comment type="caution">
    <text evidence="2">The sequence shown here is derived from an EMBL/GenBank/DDBJ whole genome shotgun (WGS) entry which is preliminary data.</text>
</comment>
<keyword evidence="1" id="KW-1133">Transmembrane helix</keyword>
<evidence type="ECO:0000313" key="2">
    <source>
        <dbReference type="EMBL" id="MFC4852110.1"/>
    </source>
</evidence>
<name>A0ABV9RS42_9PSEU</name>
<accession>A0ABV9RS42</accession>
<feature type="transmembrane region" description="Helical" evidence="1">
    <location>
        <begin position="12"/>
        <end position="33"/>
    </location>
</feature>
<dbReference type="EMBL" id="JBHSIS010000002">
    <property type="protein sequence ID" value="MFC4852110.1"/>
    <property type="molecule type" value="Genomic_DNA"/>
</dbReference>